<evidence type="ECO:0000313" key="4">
    <source>
        <dbReference type="EMBL" id="OBX04383.1"/>
    </source>
</evidence>
<dbReference type="Pfam" id="PF12951">
    <property type="entry name" value="PATR"/>
    <property type="match status" value="4"/>
</dbReference>
<dbReference type="PATRIC" id="fig|505345.6.peg.1416"/>
<evidence type="ECO:0000256" key="2">
    <source>
        <dbReference type="SAM" id="MobiDB-lite"/>
    </source>
</evidence>
<sequence length="2490" mass="249403">MLLGGGYLEQAGSGTTSLVDGKTYDYSGKTIVSGGELDIVANTSITQTSDVLIDNQAIYDATQGANQAKLTVNGTLTTANNGDVEINSGLLTVNGTATVGNIKSTDTEGTKLATVNVASGGTLTTNLTDGDVLFQNFKSTPAPDIVTIDGTWNANVASGTVAQEADAAFTGSGKLVKQGAGQLTLNADNSIGNLDIDDGKIAVSADKSLTVTNTINIGNNVGKPKSAGLEVNGSVTANDINIKSDGDLANKSSGSVTVNNNLTIENGGNANNEGTLNVTQNLAVNGGTLASSGTTTAGTLTVNQGTNTDGTTRQGEVNITGGTTTATTTTVNSGTITASGADTTFNAGAMTVGDKTGDTGSASVVVKDGATAKATSVTIEGDDGKVDIQANSTLTAANGEAPANIKVNGGELAVSGTVNAKNITSDSATADDKNAKVSIAGTVNLKPTAGDTLFSGFNTEQGDNIGLSGNLNVDVAEGVSVAQDSNANITALNDAKGTLNKKGAGTLTLTASNTLATTNVETGTLANTGTLNSDTTNINDGKLSNTGTLSSTEINVGDGKGGATTATLENSGTGSITSTTVNVKADGKLSNTATDDKATTDKQEGIKVTGTLNVQGGQVESSGSTNIGTLTIDKGIRTEGADGASTETAGSVSITGGDTTVATTQINDGAMNVSGGKLNAGVVIVGDGDDKNTANNAASLNITGGAVEATSVTVNRDGGLTNSATDNPDIADVQEGLNVTGALTVNGGSVTSSGTTNVAGAMTVESGNVNVTGGTTSAGSTTIKDGEVAVSGGKLNGGAITVGDNDGTATNDAAKLTISDTGAVEADSVTVKNDGNLTNNATDNPDTADVQEGLKVTGELKTEGGTINSAGTTTANDLTVDGGAVNVTGGKTDVTTTNLNDGTVNVASGATLDSDTLNVGNEDNGTPNTATLTNSGTVTSQTVNIKRDGKLANTGSLGTEDSPITDINVQGGTFNSTGTTQATNLTASAGTVALGAGSNTSLTKLDISGGDVDIAGTVSAPTTNISGGDVDVNANGKLDTTNIAISGGTVDVNNDGTITATNSANLSGGTTTVHQRGTFDLSPNGDLTLSGGDLTSDGTVKADEITVNNAESNLTLNAATTANKLTASAGTVDLGASSTTNITGELKANGGTINSAGTTTAGSLTVDNGSTVNSSGTTTINNAITVENGTVNVTNGTTTAATTSIKDGSVSVSGGTLNGGDITVGNNDGTAVADAAKLIISNNGAVAANNITVNNDGALTNTSNVENGLNVTNDLTVNSGTVTSSGATTVGGDFSVSNQGQATLSGKTAVTGDLKADNATINSSGTTTANSLTVDNKGAVNITGGTTRANSTSIKDGAAHISDGATLNGGTVAVGDGIGNTGTASLTNDGTVNASSITVKSDAILTNNKADDPTTDNNEGINVTDELKVESGTLASSGSTKADTLTVTKADNATQSGTVNITGGTTKANTTAIQEGAISVEAAGTLNGGDITVGDKDSDTATLTIDGKVDATSLTVNGNDGTVNVNESGQLGASSPIGSVNVDGGTLNSSGTTKANTLTVDHNGTVNVNGGTTKADNTDIHDGALNVASDATLDAGRLTVGNRDGEPSTASLNAGGTVKATDLVVNQDGNIAVNNGATVTATSSAKVAGGTIAINQGGILNSGERGEHNLVVDSGRVTVDGTLNAKNITSDPAIAGDGEDAKITVGSTGILNLKPANGEQLFSGLDTTQGDVIEINGALNVAIDSGSTVEQAPNAAIAGTGSLNKNGLGGLVLKAPSNAISTVNVNDGELTVDQGSKLTTDTLNVGNGDDQSATVNINGEAAVTADVNIAKDGTLNVGDASGSTAAGKLDATNPISMNGGTLNVNPNATLTTPNIVSPDANDNEASIINVANNATLNLNPTDGTPLFEGLNSTPDGKDTINIDGTLNLDVASGSITQPVSAPITGVGTLNKNGNGTFEVKADNPFAGQVNVNEGKLQMTEGGKLGQADVTVKSGATLAVDTQGTSLGSLTLNGALNIIATPTGHSQINIARNADTANGILFIDIAGSDEDALAKVKLDNILQADTFKHKQPDGTYIDINKNNPFSDYSDNSELFNFVPQISPDGKSINLIPTPATKLVDIAKMFNLKRALGAATALDANFERAPKNELSQWFYRTPNKQESASRLLDALPSLIAASGQVVANTSKRLANLAPLYERCYTIQQPEQDKHLWVKPFGRWATQQAYYGATGYQGESYGFAVGLEKCRHQSRLGVMIGYAYDHIHSNKSISNQRLRADTIQAGLYGNTPISTVADLDFKAGIGYSDISSTRYISFANHSMQGNYVNKIGYAAVGLNFNAYTSQQFEIKPFIRLDYQVVRHNNFSEIGTNTKGGTDSLDPSVLHLHVNAGTYQSFISQVGMGVYARLTEKLTLNSRLGIGYDLIGEPASIQAAFIGASDLKFTTESASHGRINSEVSLNISYQLSPMATISVGYDATARKGYIEHNPTVSFKMTF</sequence>
<protein>
    <recommendedName>
        <fullName evidence="3">Autotransporter domain-containing protein</fullName>
    </recommendedName>
</protein>
<dbReference type="SUPFAM" id="SSF51126">
    <property type="entry name" value="Pectin lyase-like"/>
    <property type="match status" value="2"/>
</dbReference>
<feature type="compositionally biased region" description="Polar residues" evidence="2">
    <location>
        <begin position="302"/>
        <end position="315"/>
    </location>
</feature>
<proteinExistence type="predicted"/>
<evidence type="ECO:0000313" key="5">
    <source>
        <dbReference type="Proteomes" id="UP000092626"/>
    </source>
</evidence>
<dbReference type="InterPro" id="IPR005546">
    <property type="entry name" value="Autotransporte_beta"/>
</dbReference>
<dbReference type="Gene3D" id="2.40.128.130">
    <property type="entry name" value="Autotransporter beta-domain"/>
    <property type="match status" value="1"/>
</dbReference>
<keyword evidence="1" id="KW-0732">Signal</keyword>
<feature type="domain" description="Autotransporter" evidence="3">
    <location>
        <begin position="2202"/>
        <end position="2490"/>
    </location>
</feature>
<gene>
    <name evidence="4" type="ORF">QV06_06935</name>
</gene>
<evidence type="ECO:0000256" key="1">
    <source>
        <dbReference type="ARBA" id="ARBA00022729"/>
    </source>
</evidence>
<dbReference type="SMART" id="SM00869">
    <property type="entry name" value="Autotransporter"/>
    <property type="match status" value="1"/>
</dbReference>
<dbReference type="InterPro" id="IPR036709">
    <property type="entry name" value="Autotransporte_beta_dom_sf"/>
</dbReference>
<name>A0A1A7PP97_9PAST</name>
<feature type="region of interest" description="Disordered" evidence="2">
    <location>
        <begin position="293"/>
        <end position="326"/>
    </location>
</feature>
<accession>A0A1A7PP97</accession>
<dbReference type="Gene3D" id="2.160.20.20">
    <property type="match status" value="1"/>
</dbReference>
<feature type="compositionally biased region" description="Low complexity" evidence="2">
    <location>
        <begin position="317"/>
        <end position="326"/>
    </location>
</feature>
<dbReference type="STRING" id="505345.QV06_06935"/>
<dbReference type="Proteomes" id="UP000092626">
    <property type="component" value="Unassembled WGS sequence"/>
</dbReference>
<feature type="region of interest" description="Disordered" evidence="2">
    <location>
        <begin position="549"/>
        <end position="571"/>
    </location>
</feature>
<evidence type="ECO:0000259" key="3">
    <source>
        <dbReference type="PROSITE" id="PS51208"/>
    </source>
</evidence>
<organism evidence="4 5">
    <name type="scientific">Gallibacterium genomosp. 3</name>
    <dbReference type="NCBI Taxonomy" id="505345"/>
    <lineage>
        <taxon>Bacteria</taxon>
        <taxon>Pseudomonadati</taxon>
        <taxon>Pseudomonadota</taxon>
        <taxon>Gammaproteobacteria</taxon>
        <taxon>Pasteurellales</taxon>
        <taxon>Pasteurellaceae</taxon>
        <taxon>Gallibacterium</taxon>
    </lineage>
</organism>
<dbReference type="RefSeq" id="WP_065237505.1">
    <property type="nucleotide sequence ID" value="NZ_JTJR01000026.1"/>
</dbReference>
<comment type="caution">
    <text evidence="4">The sequence shown here is derived from an EMBL/GenBank/DDBJ whole genome shotgun (WGS) entry which is preliminary data.</text>
</comment>
<reference evidence="4 5" key="1">
    <citation type="submission" date="2014-11" db="EMBL/GenBank/DDBJ databases">
        <title>Pan-genome of Gallibacterium spp.</title>
        <authorList>
            <person name="Kudirkiene E."/>
            <person name="Bojesen A.M."/>
        </authorList>
    </citation>
    <scope>NUCLEOTIDE SEQUENCE [LARGE SCALE GENOMIC DNA]</scope>
    <source>
        <strain evidence="4 5">59/S3/89</strain>
    </source>
</reference>
<dbReference type="PROSITE" id="PS51208">
    <property type="entry name" value="AUTOTRANSPORTER"/>
    <property type="match status" value="1"/>
</dbReference>
<dbReference type="SUPFAM" id="SSF103515">
    <property type="entry name" value="Autotransporter"/>
    <property type="match status" value="1"/>
</dbReference>
<dbReference type="InterPro" id="IPR011050">
    <property type="entry name" value="Pectin_lyase_fold/virulence"/>
</dbReference>
<dbReference type="InterPro" id="IPR013425">
    <property type="entry name" value="Autotrns_rpt"/>
</dbReference>
<dbReference type="EMBL" id="JTJR01000026">
    <property type="protein sequence ID" value="OBX04383.1"/>
    <property type="molecule type" value="Genomic_DNA"/>
</dbReference>
<dbReference type="InterPro" id="IPR012332">
    <property type="entry name" value="Autotransporter_pectin_lyase_C"/>
</dbReference>